<evidence type="ECO:0000313" key="8">
    <source>
        <dbReference type="EMBL" id="ANF50252.1"/>
    </source>
</evidence>
<dbReference type="OrthoDB" id="5327615at2"/>
<dbReference type="InterPro" id="IPR001148">
    <property type="entry name" value="CA_dom"/>
</dbReference>
<dbReference type="Gene3D" id="3.10.200.10">
    <property type="entry name" value="Alpha carbonic anhydrase"/>
    <property type="match status" value="1"/>
</dbReference>
<reference evidence="8 9" key="1">
    <citation type="submission" date="2016-04" db="EMBL/GenBank/DDBJ databases">
        <title>Complete Genome Sequence of Chryseobacterium sp. IHBB 10212.</title>
        <authorList>
            <person name="Pal M."/>
            <person name="Swarnkar M.K."/>
            <person name="Kaushal K."/>
            <person name="Chhibber S."/>
            <person name="Singh A.K."/>
            <person name="Gulati A."/>
        </authorList>
    </citation>
    <scope>NUCLEOTIDE SEQUENCE [LARGE SCALE GENOMIC DNA]</scope>
    <source>
        <strain evidence="8 9">IHBB 10212</strain>
    </source>
</reference>
<gene>
    <name evidence="8" type="ORF">A0O34_06850</name>
</gene>
<name>A0A172XTT8_9FLAO</name>
<dbReference type="Proteomes" id="UP000077824">
    <property type="component" value="Chromosome"/>
</dbReference>
<organism evidence="8 9">
    <name type="scientific">Chryseobacterium glaciei</name>
    <dbReference type="NCBI Taxonomy" id="1685010"/>
    <lineage>
        <taxon>Bacteria</taxon>
        <taxon>Pseudomonadati</taxon>
        <taxon>Bacteroidota</taxon>
        <taxon>Flavobacteriia</taxon>
        <taxon>Flavobacteriales</taxon>
        <taxon>Weeksellaceae</taxon>
        <taxon>Chryseobacterium group</taxon>
        <taxon>Chryseobacterium</taxon>
    </lineage>
</organism>
<evidence type="ECO:0000256" key="4">
    <source>
        <dbReference type="ARBA" id="ARBA00022833"/>
    </source>
</evidence>
<dbReference type="PROSITE" id="PS51144">
    <property type="entry name" value="ALPHA_CA_2"/>
    <property type="match status" value="1"/>
</dbReference>
<evidence type="ECO:0000256" key="1">
    <source>
        <dbReference type="ARBA" id="ARBA00010718"/>
    </source>
</evidence>
<comment type="catalytic activity">
    <reaction evidence="6">
        <text>hydrogencarbonate + H(+) = CO2 + H2O</text>
        <dbReference type="Rhea" id="RHEA:10748"/>
        <dbReference type="ChEBI" id="CHEBI:15377"/>
        <dbReference type="ChEBI" id="CHEBI:15378"/>
        <dbReference type="ChEBI" id="CHEBI:16526"/>
        <dbReference type="ChEBI" id="CHEBI:17544"/>
        <dbReference type="EC" id="4.2.1.1"/>
    </reaction>
</comment>
<evidence type="ECO:0000256" key="5">
    <source>
        <dbReference type="ARBA" id="ARBA00023239"/>
    </source>
</evidence>
<dbReference type="EC" id="4.2.1.1" evidence="2"/>
<keyword evidence="4" id="KW-0862">Zinc</keyword>
<dbReference type="GO" id="GO:0008270">
    <property type="term" value="F:zinc ion binding"/>
    <property type="evidence" value="ECO:0007669"/>
    <property type="project" value="InterPro"/>
</dbReference>
<dbReference type="KEGG" id="chh:A0O34_06850"/>
<evidence type="ECO:0000259" key="7">
    <source>
        <dbReference type="PROSITE" id="PS51144"/>
    </source>
</evidence>
<dbReference type="PROSITE" id="PS51257">
    <property type="entry name" value="PROKAR_LIPOPROTEIN"/>
    <property type="match status" value="1"/>
</dbReference>
<evidence type="ECO:0000256" key="3">
    <source>
        <dbReference type="ARBA" id="ARBA00022723"/>
    </source>
</evidence>
<dbReference type="PANTHER" id="PTHR18952">
    <property type="entry name" value="CARBONIC ANHYDRASE"/>
    <property type="match status" value="1"/>
</dbReference>
<dbReference type="STRING" id="1685010.A0O34_06850"/>
<dbReference type="InterPro" id="IPR036398">
    <property type="entry name" value="CA_dom_sf"/>
</dbReference>
<keyword evidence="9" id="KW-1185">Reference proteome</keyword>
<comment type="similarity">
    <text evidence="1">Belongs to the alpha-carbonic anhydrase family.</text>
</comment>
<dbReference type="PANTHER" id="PTHR18952:SF265">
    <property type="entry name" value="CARBONIC ANHYDRASE"/>
    <property type="match status" value="1"/>
</dbReference>
<dbReference type="InterPro" id="IPR041891">
    <property type="entry name" value="Alpha_CA_prokaryot-like"/>
</dbReference>
<proteinExistence type="inferred from homology"/>
<dbReference type="GO" id="GO:0004089">
    <property type="term" value="F:carbonate dehydratase activity"/>
    <property type="evidence" value="ECO:0007669"/>
    <property type="project" value="UniProtKB-EC"/>
</dbReference>
<accession>A0A172XTT8</accession>
<dbReference type="InterPro" id="IPR023561">
    <property type="entry name" value="Carbonic_anhydrase_a-class"/>
</dbReference>
<dbReference type="RefSeq" id="WP_066752914.1">
    <property type="nucleotide sequence ID" value="NZ_CP015199.1"/>
</dbReference>
<evidence type="ECO:0000313" key="9">
    <source>
        <dbReference type="Proteomes" id="UP000077824"/>
    </source>
</evidence>
<protein>
    <recommendedName>
        <fullName evidence="2">carbonic anhydrase</fullName>
        <ecNumber evidence="2">4.2.1.1</ecNumber>
    </recommendedName>
</protein>
<keyword evidence="5" id="KW-0456">Lyase</keyword>
<dbReference type="AlphaFoldDB" id="A0A172XTT8"/>
<dbReference type="SMART" id="SM01057">
    <property type="entry name" value="Carb_anhydrase"/>
    <property type="match status" value="1"/>
</dbReference>
<dbReference type="Pfam" id="PF00194">
    <property type="entry name" value="Carb_anhydrase"/>
    <property type="match status" value="1"/>
</dbReference>
<keyword evidence="3" id="KW-0479">Metal-binding</keyword>
<evidence type="ECO:0000256" key="2">
    <source>
        <dbReference type="ARBA" id="ARBA00012925"/>
    </source>
</evidence>
<dbReference type="SUPFAM" id="SSF51069">
    <property type="entry name" value="Carbonic anhydrase"/>
    <property type="match status" value="1"/>
</dbReference>
<sequence>MKRKKLNTLVPAGVKRAIVLLSFAPIVLLTSCNSDNNSEDMHELNSYPSDLISTPISTSNFPVAVAESQTPINIVPSSAIAFHSTDPTIHYGSVNLNSVVNNAGENLKVNVTGADNANNYITVGGKKFNLINFHFHYSSEHTVDGKYSKMEIHFVNVSADNSYAVLSVLVDIGAGNSSLQNLFAQSPTTSNATNSPNITFNLLDLFPSNKREYYTYSGSLTTPNFGASSNITNGGPVDWFVFKNKQQLSDVQFNSYTSIYTDPNFRAIQPLNGRKVYVNSGN</sequence>
<feature type="domain" description="Alpha-carbonic anhydrase" evidence="7">
    <location>
        <begin position="43"/>
        <end position="280"/>
    </location>
</feature>
<dbReference type="EMBL" id="CP015199">
    <property type="protein sequence ID" value="ANF50252.1"/>
    <property type="molecule type" value="Genomic_DNA"/>
</dbReference>
<evidence type="ECO:0000256" key="6">
    <source>
        <dbReference type="ARBA" id="ARBA00048348"/>
    </source>
</evidence>
<dbReference type="CDD" id="cd03124">
    <property type="entry name" value="alpha_CA_prokaryotic_like"/>
    <property type="match status" value="1"/>
</dbReference>